<dbReference type="Proteomes" id="UP000243002">
    <property type="component" value="Unassembled WGS sequence"/>
</dbReference>
<dbReference type="EMBL" id="PXXO01000006">
    <property type="protein sequence ID" value="PSJ05751.1"/>
    <property type="molecule type" value="Genomic_DNA"/>
</dbReference>
<organism evidence="1 2">
    <name type="scientific">Cyanobium usitatum str. Tous</name>
    <dbReference type="NCBI Taxonomy" id="2116684"/>
    <lineage>
        <taxon>Bacteria</taxon>
        <taxon>Bacillati</taxon>
        <taxon>Cyanobacteriota</taxon>
        <taxon>Cyanophyceae</taxon>
        <taxon>Synechococcales</taxon>
        <taxon>Prochlorococcaceae</taxon>
        <taxon>Cyanobium</taxon>
    </lineage>
</organism>
<accession>A0A2P7MX53</accession>
<reference evidence="1 2" key="1">
    <citation type="journal article" date="2018" name="Environ. Microbiol.">
        <title>Ecological and genomic features of two widespread freshwater picocyanobacteria.</title>
        <authorList>
            <person name="Cabello-Yeves P.J."/>
            <person name="Picazo A."/>
            <person name="Camacho A."/>
            <person name="Callieri C."/>
            <person name="Rosselli R."/>
            <person name="Roda-Garcia J.J."/>
            <person name="Coutinho F.H."/>
            <person name="Rodriguez-Valera F."/>
        </authorList>
    </citation>
    <scope>NUCLEOTIDE SEQUENCE [LARGE SCALE GENOMIC DNA]</scope>
    <source>
        <strain evidence="1 2">Tous</strain>
    </source>
</reference>
<dbReference type="RefSeq" id="WP_106502686.1">
    <property type="nucleotide sequence ID" value="NZ_PXXO01000006.1"/>
</dbReference>
<name>A0A2P7MX53_9CYAN</name>
<dbReference type="AlphaFoldDB" id="A0A2P7MX53"/>
<sequence length="76" mass="8513">MSAPLSAGITATARVIVCWPHRALLTVMMEALCLRLIYRFGERLVDESQDVLTTLMAEMGSNLSITFRLIKVINIF</sequence>
<evidence type="ECO:0000313" key="1">
    <source>
        <dbReference type="EMBL" id="PSJ05751.1"/>
    </source>
</evidence>
<protein>
    <submittedName>
        <fullName evidence="1">Uncharacterized protein</fullName>
    </submittedName>
</protein>
<keyword evidence="2" id="KW-1185">Reference proteome</keyword>
<comment type="caution">
    <text evidence="1">The sequence shown here is derived from an EMBL/GenBank/DDBJ whole genome shotgun (WGS) entry which is preliminary data.</text>
</comment>
<evidence type="ECO:0000313" key="2">
    <source>
        <dbReference type="Proteomes" id="UP000243002"/>
    </source>
</evidence>
<proteinExistence type="predicted"/>
<gene>
    <name evidence="1" type="ORF">C7K55_06880</name>
</gene>